<reference evidence="6" key="1">
    <citation type="submission" date="2022-01" db="EMBL/GenBank/DDBJ databases">
        <title>Genome Sequence Resource for Two Populations of Ditylenchus destructor, the Migratory Endoparasitic Phytonematode.</title>
        <authorList>
            <person name="Zhang H."/>
            <person name="Lin R."/>
            <person name="Xie B."/>
        </authorList>
    </citation>
    <scope>NUCLEOTIDE SEQUENCE</scope>
    <source>
        <strain evidence="6">BazhouSP</strain>
    </source>
</reference>
<dbReference type="PROSITE" id="PS50303">
    <property type="entry name" value="PUM_HD"/>
    <property type="match status" value="1"/>
</dbReference>
<evidence type="ECO:0000256" key="4">
    <source>
        <dbReference type="SAM" id="MobiDB-lite"/>
    </source>
</evidence>
<organism evidence="6 7">
    <name type="scientific">Ditylenchus destructor</name>
    <dbReference type="NCBI Taxonomy" id="166010"/>
    <lineage>
        <taxon>Eukaryota</taxon>
        <taxon>Metazoa</taxon>
        <taxon>Ecdysozoa</taxon>
        <taxon>Nematoda</taxon>
        <taxon>Chromadorea</taxon>
        <taxon>Rhabditida</taxon>
        <taxon>Tylenchina</taxon>
        <taxon>Tylenchomorpha</taxon>
        <taxon>Sphaerularioidea</taxon>
        <taxon>Anguinidae</taxon>
        <taxon>Anguininae</taxon>
        <taxon>Ditylenchus</taxon>
    </lineage>
</organism>
<dbReference type="AlphaFoldDB" id="A0AAD4MQU4"/>
<feature type="domain" description="PUM-HD" evidence="5">
    <location>
        <begin position="513"/>
        <end position="887"/>
    </location>
</feature>
<evidence type="ECO:0000256" key="3">
    <source>
        <dbReference type="PROSITE-ProRule" id="PRU00317"/>
    </source>
</evidence>
<evidence type="ECO:0000256" key="1">
    <source>
        <dbReference type="ARBA" id="ARBA00022737"/>
    </source>
</evidence>
<dbReference type="SUPFAM" id="SSF48371">
    <property type="entry name" value="ARM repeat"/>
    <property type="match status" value="1"/>
</dbReference>
<dbReference type="Proteomes" id="UP001201812">
    <property type="component" value="Unassembled WGS sequence"/>
</dbReference>
<evidence type="ECO:0000259" key="5">
    <source>
        <dbReference type="PROSITE" id="PS50303"/>
    </source>
</evidence>
<feature type="region of interest" description="Disordered" evidence="4">
    <location>
        <begin position="131"/>
        <end position="153"/>
    </location>
</feature>
<dbReference type="InterPro" id="IPR016024">
    <property type="entry name" value="ARM-type_fold"/>
</dbReference>
<evidence type="ECO:0000313" key="6">
    <source>
        <dbReference type="EMBL" id="KAI1701987.1"/>
    </source>
</evidence>
<dbReference type="PANTHER" id="PTHR13389">
    <property type="entry name" value="PUMILIO HOMOLOG 3"/>
    <property type="match status" value="1"/>
</dbReference>
<dbReference type="PANTHER" id="PTHR13389:SF0">
    <property type="entry name" value="PUMILIO HOMOLOG 3"/>
    <property type="match status" value="1"/>
</dbReference>
<dbReference type="InterPro" id="IPR011989">
    <property type="entry name" value="ARM-like"/>
</dbReference>
<dbReference type="InterPro" id="IPR033133">
    <property type="entry name" value="PUM-HD"/>
</dbReference>
<protein>
    <submittedName>
        <fullName evidence="6">CPL domain-containing protein</fullName>
    </submittedName>
</protein>
<dbReference type="GO" id="GO:0003729">
    <property type="term" value="F:mRNA binding"/>
    <property type="evidence" value="ECO:0007669"/>
    <property type="project" value="TreeGrafter"/>
</dbReference>
<dbReference type="InterPro" id="IPR012959">
    <property type="entry name" value="CPL_dom"/>
</dbReference>
<evidence type="ECO:0000313" key="7">
    <source>
        <dbReference type="Proteomes" id="UP001201812"/>
    </source>
</evidence>
<sequence length="1028" mass="119153">MHPDSILEAAKFLNYGKWSQMRFLCRRVNQLIQRNQSKLQAFEVKSLRISEIHCKSNSIVSFEQGIQSPVAMRKWFRDRGYSCDETTDMPLEKVFAGLNQYEIYDPNPGLHFAIRAFFDEPTKKNIPLITGQSKQMRKKRTGKARKKNRSLSNDVAVRSEPPKVFSAKFNDQYDFYGPILSHFFRLLHHPAAYFHKVSIFPPMTDRFCDMSSHRPIRCDQFKLVNFDFSLEHSLNWLKDNVRAQQIILPFNYAYFLPLSELHSLVSEFILLNASICAKDRITLDWLRYPRKFVNTLIQKFETLEMTKPTPSIVLEFKLGYGQIQLECFELNLHAQDYQKNFLPDFVAIDYPSLYDKRCDRCDIKTYEQCRRDVFVFRMKRKCEQCYLFARYRHLNSSVFSIFSIVKGILRKKAAAQNNSHVKVEKTTAVETPSEAMQMDHIVPQLEPVEAKPKKTVLHKVQPSTSSKQFRQRTTIKVKKSTKDMLANMNKKDRKAFIRGLAEKNKKNFALSREVVGIWEKLRSSKCRGEEMEILIKKLINLLKGHAAELIYAHDTSRVFQYLLALKRENIRNDLFEELTPEIVRMAKSKYSKFFVNKMLKYGSKQQRDTVVNAFRGHCVKLFKMVASAPLLDTMYSEYSTSEQRQAIVSEFYGPEYVLFRSEGENTETLKDIAANKPEKIPIIMQNLETVLETATQKLTLKLSLTHKLMFDYLTYCTKDQKKSLVDTLRTNIPEMIHTRDGSRTALLLIWNADESERKDIVKSFHNLAVKAANDEFGRRALFGIFDVVDNTKLVNKYILKEIADNIADVVYDKFGVWVLHYLVHPRQFQVFGKGLLEILRQGDSNEYSEKTKSERYTELFNYIKEPLYTFLAANMREVITNKTSSVLILDALEPSQPGDPFHREVDIERKKECFMAIAEIVGDEFVPHDMEGPPHIVQAGCQRFVFRKLLQSDAKQQDLKLSDFIVKLPKDHLQTFVGVNSGCFALLEMMRSGSKKAKAVIEGCISLAALKNSSLIGAKLLHDELVRG</sequence>
<dbReference type="GO" id="GO:0005730">
    <property type="term" value="C:nucleolus"/>
    <property type="evidence" value="ECO:0007669"/>
    <property type="project" value="TreeGrafter"/>
</dbReference>
<dbReference type="Gene3D" id="1.25.10.10">
    <property type="entry name" value="Leucine-rich Repeat Variant"/>
    <property type="match status" value="2"/>
</dbReference>
<keyword evidence="7" id="KW-1185">Reference proteome</keyword>
<feature type="compositionally biased region" description="Basic residues" evidence="4">
    <location>
        <begin position="135"/>
        <end position="149"/>
    </location>
</feature>
<dbReference type="GO" id="GO:0006417">
    <property type="term" value="P:regulation of translation"/>
    <property type="evidence" value="ECO:0007669"/>
    <property type="project" value="TreeGrafter"/>
</dbReference>
<feature type="repeat" description="Pumilio" evidence="3">
    <location>
        <begin position="577"/>
        <end position="612"/>
    </location>
</feature>
<accession>A0AAD4MQU4</accession>
<comment type="caution">
    <text evidence="6">The sequence shown here is derived from an EMBL/GenBank/DDBJ whole genome shotgun (WGS) entry which is preliminary data.</text>
</comment>
<dbReference type="InterPro" id="IPR040059">
    <property type="entry name" value="PUM3"/>
</dbReference>
<gene>
    <name evidence="6" type="ORF">DdX_15771</name>
</gene>
<keyword evidence="1" id="KW-0677">Repeat</keyword>
<dbReference type="EMBL" id="JAKKPZ010000107">
    <property type="protein sequence ID" value="KAI1701987.1"/>
    <property type="molecule type" value="Genomic_DNA"/>
</dbReference>
<proteinExistence type="predicted"/>
<dbReference type="InterPro" id="IPR001313">
    <property type="entry name" value="Pumilio_RNA-bd_rpt"/>
</dbReference>
<keyword evidence="2" id="KW-0694">RNA-binding</keyword>
<dbReference type="SMART" id="SM00025">
    <property type="entry name" value="Pumilio"/>
    <property type="match status" value="3"/>
</dbReference>
<evidence type="ECO:0000256" key="2">
    <source>
        <dbReference type="ARBA" id="ARBA00022884"/>
    </source>
</evidence>
<name>A0AAD4MQU4_9BILA</name>
<dbReference type="Pfam" id="PF08144">
    <property type="entry name" value="CPL"/>
    <property type="match status" value="1"/>
</dbReference>
<dbReference type="PROSITE" id="PS50302">
    <property type="entry name" value="PUM"/>
    <property type="match status" value="1"/>
</dbReference>